<evidence type="ECO:0000313" key="2">
    <source>
        <dbReference type="Proteomes" id="UP000242474"/>
    </source>
</evidence>
<gene>
    <name evidence="1" type="ORF">COEREDRAFT_83552</name>
</gene>
<evidence type="ECO:0000313" key="1">
    <source>
        <dbReference type="EMBL" id="PIA13305.1"/>
    </source>
</evidence>
<protein>
    <submittedName>
        <fullName evidence="1">Uncharacterized protein</fullName>
    </submittedName>
</protein>
<name>A0A2G5B2T0_COERN</name>
<dbReference type="OrthoDB" id="5561938at2759"/>
<dbReference type="AlphaFoldDB" id="A0A2G5B2T0"/>
<accession>A0A2G5B2T0</accession>
<proteinExistence type="predicted"/>
<keyword evidence="2" id="KW-1185">Reference proteome</keyword>
<reference evidence="1 2" key="1">
    <citation type="journal article" date="2015" name="Genome Biol. Evol.">
        <title>Phylogenomic analyses indicate that early fungi evolved digesting cell walls of algal ancestors of land plants.</title>
        <authorList>
            <person name="Chang Y."/>
            <person name="Wang S."/>
            <person name="Sekimoto S."/>
            <person name="Aerts A.L."/>
            <person name="Choi C."/>
            <person name="Clum A."/>
            <person name="LaButti K.M."/>
            <person name="Lindquist E.A."/>
            <person name="Yee Ngan C."/>
            <person name="Ohm R.A."/>
            <person name="Salamov A.A."/>
            <person name="Grigoriev I.V."/>
            <person name="Spatafora J.W."/>
            <person name="Berbee M.L."/>
        </authorList>
    </citation>
    <scope>NUCLEOTIDE SEQUENCE [LARGE SCALE GENOMIC DNA]</scope>
    <source>
        <strain evidence="1 2">NRRL 1564</strain>
    </source>
</reference>
<dbReference type="Proteomes" id="UP000242474">
    <property type="component" value="Unassembled WGS sequence"/>
</dbReference>
<dbReference type="EMBL" id="KZ303540">
    <property type="protein sequence ID" value="PIA13305.1"/>
    <property type="molecule type" value="Genomic_DNA"/>
</dbReference>
<organism evidence="1 2">
    <name type="scientific">Coemansia reversa (strain ATCC 12441 / NRRL 1564)</name>
    <dbReference type="NCBI Taxonomy" id="763665"/>
    <lineage>
        <taxon>Eukaryota</taxon>
        <taxon>Fungi</taxon>
        <taxon>Fungi incertae sedis</taxon>
        <taxon>Zoopagomycota</taxon>
        <taxon>Kickxellomycotina</taxon>
        <taxon>Kickxellomycetes</taxon>
        <taxon>Kickxellales</taxon>
        <taxon>Kickxellaceae</taxon>
        <taxon>Coemansia</taxon>
    </lineage>
</organism>
<sequence length="132" mass="14722">MIAKHYTHLRSSRGSQLSISINASSSASLVASEFAKMPESPTTSDQTPYLPNYMYHPGTRINLQGSWLDLESDDELDTTRTGISRMHMRRKSSGASIKETLSAFSYNPLVNFRELTHRGSAHIRKLAGKVVH</sequence>